<dbReference type="STRING" id="1797513.A2782_02945"/>
<dbReference type="InterPro" id="IPR043725">
    <property type="entry name" value="DUF5667"/>
</dbReference>
<evidence type="ECO:0000313" key="4">
    <source>
        <dbReference type="Proteomes" id="UP000177967"/>
    </source>
</evidence>
<dbReference type="AlphaFoldDB" id="A0A1G1V314"/>
<feature type="signal peptide" evidence="1">
    <location>
        <begin position="1"/>
        <end position="23"/>
    </location>
</feature>
<organism evidence="3 4">
    <name type="scientific">Candidatus Blackburnbacteria bacterium RIFCSPHIGHO2_01_FULL_43_15b</name>
    <dbReference type="NCBI Taxonomy" id="1797513"/>
    <lineage>
        <taxon>Bacteria</taxon>
        <taxon>Candidatus Blackburniibacteriota</taxon>
    </lineage>
</organism>
<reference evidence="3 4" key="1">
    <citation type="journal article" date="2016" name="Nat. Commun.">
        <title>Thousands of microbial genomes shed light on interconnected biogeochemical processes in an aquifer system.</title>
        <authorList>
            <person name="Anantharaman K."/>
            <person name="Brown C.T."/>
            <person name="Hug L.A."/>
            <person name="Sharon I."/>
            <person name="Castelle C.J."/>
            <person name="Probst A.J."/>
            <person name="Thomas B.C."/>
            <person name="Singh A."/>
            <person name="Wilkins M.J."/>
            <person name="Karaoz U."/>
            <person name="Brodie E.L."/>
            <person name="Williams K.H."/>
            <person name="Hubbard S.S."/>
            <person name="Banfield J.F."/>
        </authorList>
    </citation>
    <scope>NUCLEOTIDE SEQUENCE [LARGE SCALE GENOMIC DNA]</scope>
</reference>
<protein>
    <recommendedName>
        <fullName evidence="2">DUF5667 domain-containing protein</fullName>
    </recommendedName>
</protein>
<dbReference type="Pfam" id="PF18915">
    <property type="entry name" value="DUF5667"/>
    <property type="match status" value="1"/>
</dbReference>
<feature type="domain" description="DUF5667" evidence="2">
    <location>
        <begin position="51"/>
        <end position="128"/>
    </location>
</feature>
<keyword evidence="1" id="KW-0732">Signal</keyword>
<name>A0A1G1V314_9BACT</name>
<evidence type="ECO:0000259" key="2">
    <source>
        <dbReference type="Pfam" id="PF18915"/>
    </source>
</evidence>
<sequence length="177" mass="19725">MKKLSSLIISVLFLFATIFPANAQEFATSLADVPVDSYTLFWPLSPGKTEGDSLYSLKLLKENVLGIFAFNESEKVDYQVMLGTKRVLGAEKLIKENKPDMVKKTLKRASNNFSQAHSLAKSAADRGKFNASKVRRDRLINVKILIDFLKTSASSDLSYDLDTAKNNAQRLLADYLP</sequence>
<comment type="caution">
    <text evidence="3">The sequence shown here is derived from an EMBL/GenBank/DDBJ whole genome shotgun (WGS) entry which is preliminary data.</text>
</comment>
<gene>
    <name evidence="3" type="ORF">A2782_02945</name>
</gene>
<feature type="chain" id="PRO_5009580956" description="DUF5667 domain-containing protein" evidence="1">
    <location>
        <begin position="24"/>
        <end position="177"/>
    </location>
</feature>
<accession>A0A1G1V314</accession>
<dbReference type="EMBL" id="MHBW01000005">
    <property type="protein sequence ID" value="OGY09770.1"/>
    <property type="molecule type" value="Genomic_DNA"/>
</dbReference>
<proteinExistence type="predicted"/>
<dbReference type="Proteomes" id="UP000177967">
    <property type="component" value="Unassembled WGS sequence"/>
</dbReference>
<evidence type="ECO:0000256" key="1">
    <source>
        <dbReference type="SAM" id="SignalP"/>
    </source>
</evidence>
<evidence type="ECO:0000313" key="3">
    <source>
        <dbReference type="EMBL" id="OGY09770.1"/>
    </source>
</evidence>